<dbReference type="EMBL" id="FR687359">
    <property type="protein sequence ID" value="CBW74197.1"/>
    <property type="molecule type" value="Genomic_DNA"/>
</dbReference>
<dbReference type="KEGG" id="brh:RBRH_00083"/>
<evidence type="ECO:0000313" key="3">
    <source>
        <dbReference type="EMBL" id="CBW74197.1"/>
    </source>
</evidence>
<dbReference type="Pfam" id="PF13590">
    <property type="entry name" value="DUF4136"/>
    <property type="match status" value="1"/>
</dbReference>
<dbReference type="Proteomes" id="UP000007437">
    <property type="component" value="Chromosome"/>
</dbReference>
<reference evidence="3 4" key="1">
    <citation type="journal article" date="2011" name="J. Bacteriol.">
        <title>Complete genome sequence of Burkholderia rhizoxinica, an endosymbiont of Rhizopus microsporus.</title>
        <authorList>
            <person name="Lackner G."/>
            <person name="Moebius N."/>
            <person name="Partida-Martinez L."/>
            <person name="Hertweck C."/>
        </authorList>
    </citation>
    <scope>NUCLEOTIDE SEQUENCE [LARGE SCALE GENOMIC DNA]</scope>
    <source>
        <strain evidence="4">DSM 19002 / CIP 109453 / HKI 454</strain>
    </source>
</reference>
<dbReference type="HOGENOM" id="CLU_086621_0_0_4"/>
<feature type="region of interest" description="Disordered" evidence="1">
    <location>
        <begin position="227"/>
        <end position="265"/>
    </location>
</feature>
<organism evidence="3 4">
    <name type="scientific">Mycetohabitans rhizoxinica (strain DSM 19002 / CIP 109453 / HKI 454)</name>
    <name type="common">Paraburkholderia rhizoxinica</name>
    <dbReference type="NCBI Taxonomy" id="882378"/>
    <lineage>
        <taxon>Bacteria</taxon>
        <taxon>Pseudomonadati</taxon>
        <taxon>Pseudomonadota</taxon>
        <taxon>Betaproteobacteria</taxon>
        <taxon>Burkholderiales</taxon>
        <taxon>Burkholderiaceae</taxon>
        <taxon>Mycetohabitans</taxon>
    </lineage>
</organism>
<feature type="domain" description="DUF4136" evidence="2">
    <location>
        <begin position="70"/>
        <end position="213"/>
    </location>
</feature>
<protein>
    <recommendedName>
        <fullName evidence="2">DUF4136 domain-containing protein</fullName>
    </recommendedName>
</protein>
<gene>
    <name evidence="3" type="ordered locus">RBRH_00083</name>
</gene>
<evidence type="ECO:0000313" key="4">
    <source>
        <dbReference type="Proteomes" id="UP000007437"/>
    </source>
</evidence>
<evidence type="ECO:0000256" key="1">
    <source>
        <dbReference type="SAM" id="MobiDB-lite"/>
    </source>
</evidence>
<dbReference type="InterPro" id="IPR025411">
    <property type="entry name" value="DUF4136"/>
</dbReference>
<name>E5ANL5_MYCRK</name>
<dbReference type="AlphaFoldDB" id="E5ANL5"/>
<sequence length="265" mass="29501">MNLRRGRFAGRPARKPNLRKTMMFRRFLQCMTRGRPWAAGWLAMLVLSGCASYVTSDVIAFNAWSTSASDRDRTFAFKRDAQQQNSIEQRTYEAQLADELSHYNFRQVAPASAHYDVELAYGTHAGSIVVQQPIYTDPWWPGWGRFGPWGPFGMMPTYVDTALPVFMQRLTIRITERASGKERYKVTATTPTARQALPLAMPYLIRSALADFPLQNGTTRQVRLPAQLHGQAAGDAPSSNEKAAVAASPMRDEQPASAASPSVGR</sequence>
<accession>E5ANL5</accession>
<evidence type="ECO:0000259" key="2">
    <source>
        <dbReference type="Pfam" id="PF13590"/>
    </source>
</evidence>
<dbReference type="eggNOG" id="ENOG50330E3">
    <property type="taxonomic scope" value="Bacteria"/>
</dbReference>
<proteinExistence type="predicted"/>